<dbReference type="OrthoDB" id="5148849at2"/>
<evidence type="ECO:0000256" key="1">
    <source>
        <dbReference type="SAM" id="SignalP"/>
    </source>
</evidence>
<dbReference type="EMBL" id="FOKC01000002">
    <property type="protein sequence ID" value="SFA95853.1"/>
    <property type="molecule type" value="Genomic_DNA"/>
</dbReference>
<reference evidence="3" key="2">
    <citation type="submission" date="2016-10" db="EMBL/GenBank/DDBJ databases">
        <authorList>
            <person name="de Groot N.N."/>
        </authorList>
    </citation>
    <scope>NUCLEOTIDE SEQUENCE [LARGE SCALE GENOMIC DNA]</scope>
    <source>
        <strain evidence="3">CGMCC 1.10697</strain>
    </source>
</reference>
<dbReference type="Proteomes" id="UP000233565">
    <property type="component" value="Unassembled WGS sequence"/>
</dbReference>
<feature type="signal peptide" evidence="1">
    <location>
        <begin position="1"/>
        <end position="24"/>
    </location>
</feature>
<reference evidence="2 5" key="3">
    <citation type="submission" date="2017-12" db="EMBL/GenBank/DDBJ databases">
        <title>Pharmacopeia of the Arctic Ocean.</title>
        <authorList>
            <person name="Collins E."/>
            <person name="Ducluzeau A.-L."/>
        </authorList>
    </citation>
    <scope>NUCLEOTIDE SEQUENCE [LARGE SCALE GENOMIC DNA]</scope>
    <source>
        <strain evidence="2 5">DSM 23325</strain>
    </source>
</reference>
<reference evidence="4" key="1">
    <citation type="submission" date="2016-10" db="EMBL/GenBank/DDBJ databases">
        <authorList>
            <person name="Varghese N."/>
            <person name="Submissions S."/>
        </authorList>
    </citation>
    <scope>NUCLEOTIDE SEQUENCE [LARGE SCALE GENOMIC DNA]</scope>
    <source>
        <strain evidence="4">CGMCC 1.10697</strain>
    </source>
</reference>
<evidence type="ECO:0000313" key="5">
    <source>
        <dbReference type="Proteomes" id="UP000233565"/>
    </source>
</evidence>
<feature type="chain" id="PRO_5011658080" description="Beta/Gamma crystallin" evidence="1">
    <location>
        <begin position="25"/>
        <end position="97"/>
    </location>
</feature>
<dbReference type="Proteomes" id="UP000199113">
    <property type="component" value="Unassembled WGS sequence"/>
</dbReference>
<evidence type="ECO:0000313" key="3">
    <source>
        <dbReference type="EMBL" id="SFA95853.1"/>
    </source>
</evidence>
<dbReference type="STRING" id="748909.SAMN05192575_102135"/>
<keyword evidence="1" id="KW-0732">Signal</keyword>
<dbReference type="AlphaFoldDB" id="A0A1I0X754"/>
<evidence type="ECO:0000313" key="4">
    <source>
        <dbReference type="Proteomes" id="UP000199113"/>
    </source>
</evidence>
<dbReference type="RefSeq" id="WP_091195898.1">
    <property type="nucleotide sequence ID" value="NZ_FOKC01000002.1"/>
</dbReference>
<protein>
    <recommendedName>
        <fullName evidence="6">Beta/Gamma crystallin</fullName>
    </recommendedName>
</protein>
<sequence>MRKIAVMSSVAVLLSLGGLPPSSADTPGCVSRHEYDRVAKGMSMTKVHAIFDTEGAETNLGGGSGELRYYDTCTGRGAIQVGYNGRDRVTGKNGRFF</sequence>
<organism evidence="3 4">
    <name type="scientific">Nocardioides alpinus</name>
    <dbReference type="NCBI Taxonomy" id="748909"/>
    <lineage>
        <taxon>Bacteria</taxon>
        <taxon>Bacillati</taxon>
        <taxon>Actinomycetota</taxon>
        <taxon>Actinomycetes</taxon>
        <taxon>Propionibacteriales</taxon>
        <taxon>Nocardioidaceae</taxon>
        <taxon>Nocardioides</taxon>
    </lineage>
</organism>
<keyword evidence="5" id="KW-1185">Reference proteome</keyword>
<gene>
    <name evidence="2" type="ORF">CXG46_00710</name>
    <name evidence="3" type="ORF">SAMN05192575_102135</name>
</gene>
<evidence type="ECO:0000313" key="2">
    <source>
        <dbReference type="EMBL" id="PKH44119.1"/>
    </source>
</evidence>
<dbReference type="EMBL" id="PJBV01000010">
    <property type="protein sequence ID" value="PKH44119.1"/>
    <property type="molecule type" value="Genomic_DNA"/>
</dbReference>
<name>A0A1I0X754_9ACTN</name>
<proteinExistence type="predicted"/>
<accession>A0A1I0X754</accession>
<evidence type="ECO:0008006" key="6">
    <source>
        <dbReference type="Google" id="ProtNLM"/>
    </source>
</evidence>